<evidence type="ECO:0000259" key="4">
    <source>
        <dbReference type="Pfam" id="PF22725"/>
    </source>
</evidence>
<dbReference type="Pfam" id="PF01408">
    <property type="entry name" value="GFO_IDH_MocA"/>
    <property type="match status" value="1"/>
</dbReference>
<feature type="domain" description="GFO/IDH/MocA-like oxidoreductase" evidence="4">
    <location>
        <begin position="128"/>
        <end position="248"/>
    </location>
</feature>
<dbReference type="RefSeq" id="WP_219203367.1">
    <property type="nucleotide sequence ID" value="NZ_JAHWQX010000005.1"/>
</dbReference>
<dbReference type="Pfam" id="PF22725">
    <property type="entry name" value="GFO_IDH_MocA_C3"/>
    <property type="match status" value="1"/>
</dbReference>
<evidence type="ECO:0000256" key="1">
    <source>
        <dbReference type="ARBA" id="ARBA00010928"/>
    </source>
</evidence>
<protein>
    <submittedName>
        <fullName evidence="5">Gfo/Idh/MocA family oxidoreductase</fullName>
    </submittedName>
</protein>
<accession>A0ABS6WTB8</accession>
<dbReference type="InterPro" id="IPR000683">
    <property type="entry name" value="Gfo/Idh/MocA-like_OxRdtase_N"/>
</dbReference>
<dbReference type="EMBL" id="JAHWQX010000005">
    <property type="protein sequence ID" value="MBW3099035.1"/>
    <property type="molecule type" value="Genomic_DNA"/>
</dbReference>
<dbReference type="InterPro" id="IPR055170">
    <property type="entry name" value="GFO_IDH_MocA-like_dom"/>
</dbReference>
<dbReference type="PANTHER" id="PTHR42840:SF3">
    <property type="entry name" value="BINDING ROSSMANN FOLD OXIDOREDUCTASE, PUTATIVE (AFU_ORTHOLOGUE AFUA_2G10240)-RELATED"/>
    <property type="match status" value="1"/>
</dbReference>
<reference evidence="5" key="1">
    <citation type="submission" date="2021-07" db="EMBL/GenBank/DDBJ databases">
        <title>Pseudohoeflea marina sp. nov. a polyhydroxyalcanoate-producing bacterium.</title>
        <authorList>
            <person name="Zheng W."/>
            <person name="Yu S."/>
            <person name="Huang Y."/>
        </authorList>
    </citation>
    <scope>NUCLEOTIDE SEQUENCE</scope>
    <source>
        <strain evidence="5">DP4N28-3</strain>
    </source>
</reference>
<comment type="caution">
    <text evidence="5">The sequence shown here is derived from an EMBL/GenBank/DDBJ whole genome shotgun (WGS) entry which is preliminary data.</text>
</comment>
<keyword evidence="2" id="KW-0560">Oxidoreductase</keyword>
<evidence type="ECO:0000259" key="3">
    <source>
        <dbReference type="Pfam" id="PF01408"/>
    </source>
</evidence>
<organism evidence="5 6">
    <name type="scientific">Pseudohoeflea coraliihabitans</name>
    <dbReference type="NCBI Taxonomy" id="2860393"/>
    <lineage>
        <taxon>Bacteria</taxon>
        <taxon>Pseudomonadati</taxon>
        <taxon>Pseudomonadota</taxon>
        <taxon>Alphaproteobacteria</taxon>
        <taxon>Hyphomicrobiales</taxon>
        <taxon>Rhizobiaceae</taxon>
        <taxon>Pseudohoeflea</taxon>
    </lineage>
</organism>
<name>A0ABS6WTB8_9HYPH</name>
<gene>
    <name evidence="5" type="ORF">KY465_17285</name>
</gene>
<evidence type="ECO:0000313" key="6">
    <source>
        <dbReference type="Proteomes" id="UP001430804"/>
    </source>
</evidence>
<dbReference type="PANTHER" id="PTHR42840">
    <property type="entry name" value="NAD(P)-BINDING ROSSMANN-FOLD SUPERFAMILY PROTEIN-RELATED"/>
    <property type="match status" value="1"/>
</dbReference>
<comment type="similarity">
    <text evidence="1">Belongs to the Gfo/Idh/MocA family.</text>
</comment>
<proteinExistence type="inferred from homology"/>
<feature type="domain" description="Gfo/Idh/MocA-like oxidoreductase N-terminal" evidence="3">
    <location>
        <begin position="4"/>
        <end position="120"/>
    </location>
</feature>
<evidence type="ECO:0000313" key="5">
    <source>
        <dbReference type="EMBL" id="MBW3099035.1"/>
    </source>
</evidence>
<evidence type="ECO:0000256" key="2">
    <source>
        <dbReference type="ARBA" id="ARBA00023002"/>
    </source>
</evidence>
<sequence>MLGLALLGSGRMADVYGPKINAHPGFHLVTIYNPRLASAEKAVARHGGTADDDLARVLGDDRIDAVIIATPTDTHLEYVQACAKAGKPVYCEKPLDMTLERVDKCLDALAAHPVPFMLGFNRRFDPDIRRLQTAVRDGEIGALTFLMSWSREPAPPPIAYVRRSGGYFIDATIHDIDLLCWIAGERPAEVFASGSCLFDPAIAAEGDVDATMTVMKMPSGCLAHVNNSRACAYGFDQRLEAFGRDGMLQTRNHRDDNLVRWDDTRTNASMPLKHFFLERYDASFYHALDEFHRALTEERAPSCTAADGRTALAIALACERSRREHRAVEPEYV</sequence>
<keyword evidence="6" id="KW-1185">Reference proteome</keyword>
<dbReference type="Proteomes" id="UP001430804">
    <property type="component" value="Unassembled WGS sequence"/>
</dbReference>